<dbReference type="EMBL" id="SMKQ01000017">
    <property type="protein sequence ID" value="TDD52329.1"/>
    <property type="molecule type" value="Genomic_DNA"/>
</dbReference>
<dbReference type="RefSeq" id="WP_132610611.1">
    <property type="nucleotide sequence ID" value="NZ_SMKQ01000017.1"/>
</dbReference>
<evidence type="ECO:0000313" key="1">
    <source>
        <dbReference type="EMBL" id="TDD52329.1"/>
    </source>
</evidence>
<dbReference type="OrthoDB" id="3515089at2"/>
<comment type="caution">
    <text evidence="1">The sequence shown here is derived from an EMBL/GenBank/DDBJ whole genome shotgun (WGS) entry which is preliminary data.</text>
</comment>
<organism evidence="1 2">
    <name type="scientific">Nonomuraea terrae</name>
    <dbReference type="NCBI Taxonomy" id="2530383"/>
    <lineage>
        <taxon>Bacteria</taxon>
        <taxon>Bacillati</taxon>
        <taxon>Actinomycetota</taxon>
        <taxon>Actinomycetes</taxon>
        <taxon>Streptosporangiales</taxon>
        <taxon>Streptosporangiaceae</taxon>
        <taxon>Nonomuraea</taxon>
    </lineage>
</organism>
<dbReference type="Proteomes" id="UP000295302">
    <property type="component" value="Unassembled WGS sequence"/>
</dbReference>
<sequence>MLSKLAATGLWFVWAAAAAAAAIAGLRLWRAVRAAGNDRWKLVARQSSVTYGKVIATGENDAWAFGWDILGIAAWLPVVDGPHRITAFHWDGERWEKSDFPVGVGSLGSVAASAPSNVWASASDQDSSYLLRWDGSAWTIVHKPHGAGGILAVTADDDVWIFGRYKAWHYDGATWTEQSLSFCPFRVSARSASDIWALDGITRCVHHFDGGVWTRDDVTRVLPKAPPPSDEVPPGPLVPRLTAVNADPSGIWITGEIGMSSFLLYRTGSGWRSEHTSATAGRMVRGVPPVPDGRGRHWFLGSTDLNGSDSALAHRDLYGHWTRVPAGGELTSLSAVPGGPLLATGRIGKASGVFVMTAPTASETP</sequence>
<dbReference type="AlphaFoldDB" id="A0A4R4Z5P7"/>
<gene>
    <name evidence="1" type="ORF">E1286_08955</name>
</gene>
<evidence type="ECO:0000313" key="2">
    <source>
        <dbReference type="Proteomes" id="UP000295302"/>
    </source>
</evidence>
<accession>A0A4R4Z5P7</accession>
<evidence type="ECO:0008006" key="3">
    <source>
        <dbReference type="Google" id="ProtNLM"/>
    </source>
</evidence>
<reference evidence="1 2" key="1">
    <citation type="submission" date="2019-03" db="EMBL/GenBank/DDBJ databases">
        <title>Draft genome sequences of novel Actinobacteria.</title>
        <authorList>
            <person name="Sahin N."/>
            <person name="Ay H."/>
            <person name="Saygin H."/>
        </authorList>
    </citation>
    <scope>NUCLEOTIDE SEQUENCE [LARGE SCALE GENOMIC DNA]</scope>
    <source>
        <strain evidence="1 2">CH32</strain>
    </source>
</reference>
<proteinExistence type="predicted"/>
<keyword evidence="2" id="KW-1185">Reference proteome</keyword>
<protein>
    <recommendedName>
        <fullName evidence="3">Exo-alpha-sialidase</fullName>
    </recommendedName>
</protein>
<name>A0A4R4Z5P7_9ACTN</name>